<gene>
    <name evidence="2" type="ORF">HOLleu_03333</name>
</gene>
<comment type="caution">
    <text evidence="2">The sequence shown here is derived from an EMBL/GenBank/DDBJ whole genome shotgun (WGS) entry which is preliminary data.</text>
</comment>
<keyword evidence="3" id="KW-1185">Reference proteome</keyword>
<feature type="region of interest" description="Disordered" evidence="1">
    <location>
        <begin position="156"/>
        <end position="180"/>
    </location>
</feature>
<evidence type="ECO:0000256" key="1">
    <source>
        <dbReference type="SAM" id="MobiDB-lite"/>
    </source>
</evidence>
<protein>
    <recommendedName>
        <fullName evidence="4">Tudor domain-containing protein</fullName>
    </recommendedName>
</protein>
<evidence type="ECO:0000313" key="2">
    <source>
        <dbReference type="EMBL" id="KAJ8050219.1"/>
    </source>
</evidence>
<organism evidence="2 3">
    <name type="scientific">Holothuria leucospilota</name>
    <name type="common">Black long sea cucumber</name>
    <name type="synonym">Mertensiothuria leucospilota</name>
    <dbReference type="NCBI Taxonomy" id="206669"/>
    <lineage>
        <taxon>Eukaryota</taxon>
        <taxon>Metazoa</taxon>
        <taxon>Echinodermata</taxon>
        <taxon>Eleutherozoa</taxon>
        <taxon>Echinozoa</taxon>
        <taxon>Holothuroidea</taxon>
        <taxon>Aspidochirotacea</taxon>
        <taxon>Aspidochirotida</taxon>
        <taxon>Holothuriidae</taxon>
        <taxon>Holothuria</taxon>
    </lineage>
</organism>
<feature type="compositionally biased region" description="Basic and acidic residues" evidence="1">
    <location>
        <begin position="156"/>
        <end position="178"/>
    </location>
</feature>
<dbReference type="EMBL" id="JAIZAY010000001">
    <property type="protein sequence ID" value="KAJ8050219.1"/>
    <property type="molecule type" value="Genomic_DNA"/>
</dbReference>
<dbReference type="Gene3D" id="2.30.30.140">
    <property type="match status" value="1"/>
</dbReference>
<dbReference type="OrthoDB" id="6105938at2759"/>
<proteinExistence type="predicted"/>
<dbReference type="Proteomes" id="UP001152320">
    <property type="component" value="Chromosome 1"/>
</dbReference>
<name>A0A9Q1HK71_HOLLE</name>
<dbReference type="SUPFAM" id="SSF54160">
    <property type="entry name" value="Chromo domain-like"/>
    <property type="match status" value="1"/>
</dbReference>
<evidence type="ECO:0008006" key="4">
    <source>
        <dbReference type="Google" id="ProtNLM"/>
    </source>
</evidence>
<accession>A0A9Q1HK71</accession>
<evidence type="ECO:0000313" key="3">
    <source>
        <dbReference type="Proteomes" id="UP001152320"/>
    </source>
</evidence>
<dbReference type="AlphaFoldDB" id="A0A9Q1HK71"/>
<dbReference type="InterPro" id="IPR016197">
    <property type="entry name" value="Chromo-like_dom_sf"/>
</dbReference>
<reference evidence="2" key="1">
    <citation type="submission" date="2021-10" db="EMBL/GenBank/DDBJ databases">
        <title>Tropical sea cucumber genome reveals ecological adaptation and Cuvierian tubules defense mechanism.</title>
        <authorList>
            <person name="Chen T."/>
        </authorList>
    </citation>
    <scope>NUCLEOTIDE SEQUENCE</scope>
    <source>
        <strain evidence="2">Nanhai2018</strain>
        <tissue evidence="2">Muscle</tissue>
    </source>
</reference>
<sequence length="442" mass="50043">MDLEYNQKKMYVPGTKVQAVDELGRWEEGTVVRYDSSNDSYTVSFNGWSNEFDRDVTSSEIRRPGNVFDQDIASSSTLKRCRKRLRESDYRELLRQLCADDTVTFMKDGQKKTALVSTVDRFRREVTVCLDGGSEQYTIHASFLLNDLLCRPAETTEPRKRQLKKDQPESDGDKRKEGSICINSDQHQQPRCDFYWALCSSGSPIYCGDVVEVSDMDVHLAVHTITDGMKDRKVVGHPVTQEGKINYDTCVSTQAHLIKGKTEIKVSREVSNKLKKIKNNSVVAYISCSKESFNARRNERVLCIKSLALKEMKSLLQGKAPKRLFSWGLCQLDIDPLLFNIGFPGTTRAVFSYSKGNLAKLDTVFGEKWDILVEGTTCSFVTQMVVWITKDNLLNASVQVSKMGLPSHLQRDYRKQLMDILPPSLNGRTFHVPGDDLSAGRD</sequence>